<dbReference type="EMBL" id="JBHULC010000021">
    <property type="protein sequence ID" value="MFD2522623.1"/>
    <property type="molecule type" value="Genomic_DNA"/>
</dbReference>
<dbReference type="CDD" id="cd03398">
    <property type="entry name" value="PAP2_haloperoxidase"/>
    <property type="match status" value="1"/>
</dbReference>
<comment type="caution">
    <text evidence="2">The sequence shown here is derived from an EMBL/GenBank/DDBJ whole genome shotgun (WGS) entry which is preliminary data.</text>
</comment>
<dbReference type="Proteomes" id="UP001597510">
    <property type="component" value="Unassembled WGS sequence"/>
</dbReference>
<dbReference type="RefSeq" id="WP_340237634.1">
    <property type="nucleotide sequence ID" value="NZ_JBBEWC010000008.1"/>
</dbReference>
<dbReference type="GO" id="GO:0004601">
    <property type="term" value="F:peroxidase activity"/>
    <property type="evidence" value="ECO:0007669"/>
    <property type="project" value="UniProtKB-KW"/>
</dbReference>
<proteinExistence type="predicted"/>
<evidence type="ECO:0000259" key="1">
    <source>
        <dbReference type="Pfam" id="PF01569"/>
    </source>
</evidence>
<protein>
    <submittedName>
        <fullName evidence="2">Vanadium-dependent haloperoxidase</fullName>
        <ecNumber evidence="2">1.11.1.-</ecNumber>
    </submittedName>
</protein>
<gene>
    <name evidence="2" type="ORF">ACFSR2_17125</name>
</gene>
<dbReference type="InterPro" id="IPR000326">
    <property type="entry name" value="PAP2/HPO"/>
</dbReference>
<dbReference type="Pfam" id="PF01569">
    <property type="entry name" value="PAP2"/>
    <property type="match status" value="1"/>
</dbReference>
<evidence type="ECO:0000313" key="2">
    <source>
        <dbReference type="EMBL" id="MFD2522623.1"/>
    </source>
</evidence>
<dbReference type="PANTHER" id="PTHR34599">
    <property type="entry name" value="PEROXIDASE-RELATED"/>
    <property type="match status" value="1"/>
</dbReference>
<dbReference type="InterPro" id="IPR052559">
    <property type="entry name" value="V-haloperoxidase"/>
</dbReference>
<dbReference type="SUPFAM" id="SSF48317">
    <property type="entry name" value="Acid phosphatase/Vanadium-dependent haloperoxidase"/>
    <property type="match status" value="1"/>
</dbReference>
<keyword evidence="2" id="KW-0560">Oxidoreductase</keyword>
<dbReference type="PROSITE" id="PS51257">
    <property type="entry name" value="PROKAR_LIPOPROTEIN"/>
    <property type="match status" value="1"/>
</dbReference>
<keyword evidence="2" id="KW-0575">Peroxidase</keyword>
<name>A0ABW5JA11_9BACT</name>
<evidence type="ECO:0000313" key="3">
    <source>
        <dbReference type="Proteomes" id="UP001597510"/>
    </source>
</evidence>
<organism evidence="2 3">
    <name type="scientific">Emticicia soli</name>
    <dbReference type="NCBI Taxonomy" id="2027878"/>
    <lineage>
        <taxon>Bacteria</taxon>
        <taxon>Pseudomonadati</taxon>
        <taxon>Bacteroidota</taxon>
        <taxon>Cytophagia</taxon>
        <taxon>Cytophagales</taxon>
        <taxon>Leadbetterellaceae</taxon>
        <taxon>Emticicia</taxon>
    </lineage>
</organism>
<feature type="domain" description="Phosphatidic acid phosphatase type 2/haloperoxidase" evidence="1">
    <location>
        <begin position="315"/>
        <end position="425"/>
    </location>
</feature>
<keyword evidence="3" id="KW-1185">Reference proteome</keyword>
<sequence length="433" mass="48375">MRFAIILLTCVYITVGCTNKAEQLPKLNSKEVNNVITRMTDIMIHDVSNPPLASRFFAYACLAGYEVASQANDSIPSMKGKLNEYPDIKEPKVAGTFSPDVAAILAMMETAQKMQPSGKLLADYQKKWIDSCQTLGFSKEVIENSLTYAQDISKQILVYAKADEYNKISNYPRYTPGGKDSDWFPTPPAYFPPVEPYFHTVRSFTLDSANQFMPPKPVPFSTDKKSAFYQLMLDLYNEKLSEEHRQIAAFWDCNPFALQDNGHLMVGMKKISPGAHWMGIAGIVCKQKNLSLAKTLQIHTAVAIGLMDGFIGCWGEKYRSNRVRPETAIRKQIDPQWRPMLQTPPFPEYLSGHSTISSTSAVILTHFLGDNLAYTDSVEVRFGLPARSFASFNAASDEAAISRFYGGIHFMDAIEHGQTQGTSIGNQVLKRLK</sequence>
<reference evidence="3" key="1">
    <citation type="journal article" date="2019" name="Int. J. Syst. Evol. Microbiol.">
        <title>The Global Catalogue of Microorganisms (GCM) 10K type strain sequencing project: providing services to taxonomists for standard genome sequencing and annotation.</title>
        <authorList>
            <consortium name="The Broad Institute Genomics Platform"/>
            <consortium name="The Broad Institute Genome Sequencing Center for Infectious Disease"/>
            <person name="Wu L."/>
            <person name="Ma J."/>
        </authorList>
    </citation>
    <scope>NUCLEOTIDE SEQUENCE [LARGE SCALE GENOMIC DNA]</scope>
    <source>
        <strain evidence="3">KCTC 52344</strain>
    </source>
</reference>
<dbReference type="Gene3D" id="1.10.606.20">
    <property type="match status" value="1"/>
</dbReference>
<accession>A0ABW5JA11</accession>
<dbReference type="PANTHER" id="PTHR34599:SF1">
    <property type="entry name" value="PHOSPHATIDIC ACID PHOSPHATASE TYPE 2_HALOPEROXIDASE DOMAIN-CONTAINING PROTEIN"/>
    <property type="match status" value="1"/>
</dbReference>
<dbReference type="EC" id="1.11.1.-" evidence="2"/>
<dbReference type="InterPro" id="IPR036938">
    <property type="entry name" value="PAP2/HPO_sf"/>
</dbReference>